<gene>
    <name evidence="9" type="ORF">Tchar_01135</name>
</gene>
<dbReference type="SUPFAM" id="SSF47203">
    <property type="entry name" value="Acyl-CoA dehydrogenase C-terminal domain-like"/>
    <property type="match status" value="1"/>
</dbReference>
<dbReference type="RefSeq" id="WP_144328105.1">
    <property type="nucleotide sequence ID" value="NZ_VJON01000014.1"/>
</dbReference>
<evidence type="ECO:0000256" key="5">
    <source>
        <dbReference type="ARBA" id="ARBA00023002"/>
    </source>
</evidence>
<evidence type="ECO:0000256" key="1">
    <source>
        <dbReference type="ARBA" id="ARBA00001974"/>
    </source>
</evidence>
<dbReference type="AlphaFoldDB" id="A0A554XG25"/>
<dbReference type="InterPro" id="IPR046373">
    <property type="entry name" value="Acyl-CoA_Oxase/DH_mid-dom_sf"/>
</dbReference>
<comment type="cofactor">
    <cofactor evidence="1">
        <name>FAD</name>
        <dbReference type="ChEBI" id="CHEBI:57692"/>
    </cofactor>
</comment>
<sequence>MDFELTAEQRMLAESLDRYLAQRYPIQRRHMAAASPLGYDAQIWGELVELGAVAALLPASAGGLGGGFDIATVFECAGRALLIEPLLGALVVGQILQRADAPDDWAPWLQRIAAGVVVALAHQEPDAHYEASHVATIAQRDAAGWVLDGHKAVVRHGGQAEGWLVSARLSGAVRDPDGIALFWVPHDSPGVTVRSYPCIDGGAAAELTLAAARVPPEALVVGPARAAAVLAHGLACGTLALCAEALGAMTVAFTHTRDYLQTRHQFGGPIGRFQALQHRLVDLWMAVEQTRSAVINAAAALDGDDPGERDRLVSAAKATVGRYAIQLAEEAIQLHGGIGMTWELPLSHYAKRLVMIDHEFGDEDHHLARFIALSRPRTALV</sequence>
<evidence type="ECO:0000256" key="4">
    <source>
        <dbReference type="ARBA" id="ARBA00022827"/>
    </source>
</evidence>
<feature type="domain" description="Acyl-CoA dehydrogenase/oxidase C-terminal" evidence="6">
    <location>
        <begin position="232"/>
        <end position="352"/>
    </location>
</feature>
<dbReference type="Pfam" id="PF00441">
    <property type="entry name" value="Acyl-CoA_dh_1"/>
    <property type="match status" value="1"/>
</dbReference>
<dbReference type="Gene3D" id="1.10.540.10">
    <property type="entry name" value="Acyl-CoA dehydrogenase/oxidase, N-terminal domain"/>
    <property type="match status" value="1"/>
</dbReference>
<feature type="domain" description="Acyl-CoA oxidase/dehydrogenase middle" evidence="7">
    <location>
        <begin position="120"/>
        <end position="197"/>
    </location>
</feature>
<accession>A0A554XG25</accession>
<dbReference type="InterPro" id="IPR009100">
    <property type="entry name" value="AcylCoA_DH/oxidase_NM_dom_sf"/>
</dbReference>
<evidence type="ECO:0000256" key="3">
    <source>
        <dbReference type="ARBA" id="ARBA00022630"/>
    </source>
</evidence>
<feature type="domain" description="Acyl-CoA dehydrogenase/oxidase N-terminal" evidence="8">
    <location>
        <begin position="6"/>
        <end position="81"/>
    </location>
</feature>
<dbReference type="Proteomes" id="UP000318294">
    <property type="component" value="Unassembled WGS sequence"/>
</dbReference>
<reference evidence="9 10" key="1">
    <citation type="submission" date="2019-07" db="EMBL/GenBank/DDBJ databases">
        <title>Tepidimonas charontis SPSP-6 draft genome.</title>
        <authorList>
            <person name="Da Costa M.S."/>
            <person name="Froufe H.J.C."/>
            <person name="Egas C."/>
            <person name="Albuquerque L."/>
        </authorList>
    </citation>
    <scope>NUCLEOTIDE SEQUENCE [LARGE SCALE GENOMIC DNA]</scope>
    <source>
        <strain evidence="9 10">SPSP-6</strain>
    </source>
</reference>
<evidence type="ECO:0000313" key="9">
    <source>
        <dbReference type="EMBL" id="TSE34783.1"/>
    </source>
</evidence>
<comment type="similarity">
    <text evidence="2">Belongs to the acyl-CoA dehydrogenase family.</text>
</comment>
<dbReference type="InterPro" id="IPR037069">
    <property type="entry name" value="AcylCoA_DH/ox_N_sf"/>
</dbReference>
<dbReference type="InterPro" id="IPR013786">
    <property type="entry name" value="AcylCoA_DH/ox_N"/>
</dbReference>
<dbReference type="PANTHER" id="PTHR43884">
    <property type="entry name" value="ACYL-COA DEHYDROGENASE"/>
    <property type="match status" value="1"/>
</dbReference>
<proteinExistence type="inferred from homology"/>
<evidence type="ECO:0000313" key="10">
    <source>
        <dbReference type="Proteomes" id="UP000318294"/>
    </source>
</evidence>
<dbReference type="Pfam" id="PF02770">
    <property type="entry name" value="Acyl-CoA_dh_M"/>
    <property type="match status" value="1"/>
</dbReference>
<dbReference type="InterPro" id="IPR036250">
    <property type="entry name" value="AcylCo_DH-like_C"/>
</dbReference>
<dbReference type="Gene3D" id="1.20.140.10">
    <property type="entry name" value="Butyryl-CoA Dehydrogenase, subunit A, domain 3"/>
    <property type="match status" value="1"/>
</dbReference>
<keyword evidence="5 9" id="KW-0560">Oxidoreductase</keyword>
<keyword evidence="3" id="KW-0285">Flavoprotein</keyword>
<dbReference type="EMBL" id="VJON01000014">
    <property type="protein sequence ID" value="TSE34783.1"/>
    <property type="molecule type" value="Genomic_DNA"/>
</dbReference>
<dbReference type="OrthoDB" id="9770681at2"/>
<dbReference type="PANTHER" id="PTHR43884:SF20">
    <property type="entry name" value="ACYL-COA DEHYDROGENASE FADE28"/>
    <property type="match status" value="1"/>
</dbReference>
<organism evidence="9 10">
    <name type="scientific">Tepidimonas charontis</name>
    <dbReference type="NCBI Taxonomy" id="2267262"/>
    <lineage>
        <taxon>Bacteria</taxon>
        <taxon>Pseudomonadati</taxon>
        <taxon>Pseudomonadota</taxon>
        <taxon>Betaproteobacteria</taxon>
        <taxon>Burkholderiales</taxon>
        <taxon>Tepidimonas</taxon>
    </lineage>
</organism>
<dbReference type="Gene3D" id="2.40.110.10">
    <property type="entry name" value="Butyryl-CoA Dehydrogenase, subunit A, domain 2"/>
    <property type="match status" value="1"/>
</dbReference>
<protein>
    <submittedName>
        <fullName evidence="9">Acyl-CoA dehydrogenase fadE12</fullName>
        <ecNumber evidence="9">1.3.99.-</ecNumber>
    </submittedName>
</protein>
<dbReference type="SUPFAM" id="SSF56645">
    <property type="entry name" value="Acyl-CoA dehydrogenase NM domain-like"/>
    <property type="match status" value="1"/>
</dbReference>
<dbReference type="InterPro" id="IPR006091">
    <property type="entry name" value="Acyl-CoA_Oxase/DH_mid-dom"/>
</dbReference>
<comment type="caution">
    <text evidence="9">The sequence shown here is derived from an EMBL/GenBank/DDBJ whole genome shotgun (WGS) entry which is preliminary data.</text>
</comment>
<evidence type="ECO:0000259" key="7">
    <source>
        <dbReference type="Pfam" id="PF02770"/>
    </source>
</evidence>
<dbReference type="CDD" id="cd00567">
    <property type="entry name" value="ACAD"/>
    <property type="match status" value="1"/>
</dbReference>
<evidence type="ECO:0000259" key="6">
    <source>
        <dbReference type="Pfam" id="PF00441"/>
    </source>
</evidence>
<dbReference type="EC" id="1.3.99.-" evidence="9"/>
<dbReference type="GO" id="GO:0003995">
    <property type="term" value="F:acyl-CoA dehydrogenase activity"/>
    <property type="evidence" value="ECO:0007669"/>
    <property type="project" value="TreeGrafter"/>
</dbReference>
<name>A0A554XG25_9BURK</name>
<dbReference type="Pfam" id="PF02771">
    <property type="entry name" value="Acyl-CoA_dh_N"/>
    <property type="match status" value="1"/>
</dbReference>
<keyword evidence="10" id="KW-1185">Reference proteome</keyword>
<dbReference type="InterPro" id="IPR009075">
    <property type="entry name" value="AcylCo_DH/oxidase_C"/>
</dbReference>
<evidence type="ECO:0000259" key="8">
    <source>
        <dbReference type="Pfam" id="PF02771"/>
    </source>
</evidence>
<keyword evidence="4" id="KW-0274">FAD</keyword>
<evidence type="ECO:0000256" key="2">
    <source>
        <dbReference type="ARBA" id="ARBA00009347"/>
    </source>
</evidence>
<dbReference type="GO" id="GO:0050660">
    <property type="term" value="F:flavin adenine dinucleotide binding"/>
    <property type="evidence" value="ECO:0007669"/>
    <property type="project" value="InterPro"/>
</dbReference>